<organism evidence="3 4">
    <name type="scientific">Urbifossiella limnaea</name>
    <dbReference type="NCBI Taxonomy" id="2528023"/>
    <lineage>
        <taxon>Bacteria</taxon>
        <taxon>Pseudomonadati</taxon>
        <taxon>Planctomycetota</taxon>
        <taxon>Planctomycetia</taxon>
        <taxon>Gemmatales</taxon>
        <taxon>Gemmataceae</taxon>
        <taxon>Urbifossiella</taxon>
    </lineage>
</organism>
<dbReference type="EMBL" id="CP036273">
    <property type="protein sequence ID" value="QDU19460.1"/>
    <property type="molecule type" value="Genomic_DNA"/>
</dbReference>
<feature type="region of interest" description="Disordered" evidence="1">
    <location>
        <begin position="66"/>
        <end position="85"/>
    </location>
</feature>
<evidence type="ECO:0000256" key="2">
    <source>
        <dbReference type="SAM" id="SignalP"/>
    </source>
</evidence>
<sequence precursor="true">MNRFSLTLAGAALLLVAPRLTAKQPSLPDLPVPAPTAVDRLNDVVNPGPLDEKAVRGIVDAALKERDAKQKQADDAKKRAAAEKGHEVGSELNLRAYWDNGLWFATPDNDWKFHFGGRFQFQSVFFAQPFGLRGPPPGNGGVPQQGAGGGVGPLDDGMFFRRVRLRSDGVAYETFEYVLEVNFEQLNFVVFDHMWVGSRDDYWGALRVGQHKIPQGLEMMGSDYHLTFIERSPLSDSLYNLFGPGVFYMNNFQEQNVAFQAMFHRVQPVQFGTDDFGNGNYAGTFRLTGTPIYEGDGAGVLHLGGSYQYRSGDLGRSILPGGTGSTFGDTQNVTRFRARPNLRDGTGIGATNFLGSNTNRFVDTGFLLTDGVSTLGPEFLAIAGPFSVQAEAGFSYVSNARSLYGGNGLAPGQNVGTPMFWGGYVEASYILTGEHRGYDRRNGMYDRIKVRENAFLVKGEDGRHHWGTGAWQVGYRYSYLDLNANGITGGELAQHEAAVNWYLNDNTKMQFVYLNADRIVPAPNNGGRVHGFSMFAQYYF</sequence>
<protein>
    <submittedName>
        <fullName evidence="3">Porin O</fullName>
    </submittedName>
</protein>
<accession>A0A517XPM2</accession>
<dbReference type="Pfam" id="PF07396">
    <property type="entry name" value="Porin_O_P"/>
    <property type="match status" value="1"/>
</dbReference>
<dbReference type="RefSeq" id="WP_145235461.1">
    <property type="nucleotide sequence ID" value="NZ_CP036273.1"/>
</dbReference>
<reference evidence="3 4" key="1">
    <citation type="submission" date="2019-02" db="EMBL/GenBank/DDBJ databases">
        <title>Deep-cultivation of Planctomycetes and their phenomic and genomic characterization uncovers novel biology.</title>
        <authorList>
            <person name="Wiegand S."/>
            <person name="Jogler M."/>
            <person name="Boedeker C."/>
            <person name="Pinto D."/>
            <person name="Vollmers J."/>
            <person name="Rivas-Marin E."/>
            <person name="Kohn T."/>
            <person name="Peeters S.H."/>
            <person name="Heuer A."/>
            <person name="Rast P."/>
            <person name="Oberbeckmann S."/>
            <person name="Bunk B."/>
            <person name="Jeske O."/>
            <person name="Meyerdierks A."/>
            <person name="Storesund J.E."/>
            <person name="Kallscheuer N."/>
            <person name="Luecker S."/>
            <person name="Lage O.M."/>
            <person name="Pohl T."/>
            <person name="Merkel B.J."/>
            <person name="Hornburger P."/>
            <person name="Mueller R.-W."/>
            <person name="Bruemmer F."/>
            <person name="Labrenz M."/>
            <person name="Spormann A.M."/>
            <person name="Op den Camp H."/>
            <person name="Overmann J."/>
            <person name="Amann R."/>
            <person name="Jetten M.S.M."/>
            <person name="Mascher T."/>
            <person name="Medema M.H."/>
            <person name="Devos D.P."/>
            <person name="Kaster A.-K."/>
            <person name="Ovreas L."/>
            <person name="Rohde M."/>
            <person name="Galperin M.Y."/>
            <person name="Jogler C."/>
        </authorList>
    </citation>
    <scope>NUCLEOTIDE SEQUENCE [LARGE SCALE GENOMIC DNA]</scope>
    <source>
        <strain evidence="3 4">ETA_A1</strain>
    </source>
</reference>
<dbReference type="AlphaFoldDB" id="A0A517XPM2"/>
<dbReference type="KEGG" id="uli:ETAA1_13850"/>
<evidence type="ECO:0000313" key="3">
    <source>
        <dbReference type="EMBL" id="QDU19460.1"/>
    </source>
</evidence>
<feature type="chain" id="PRO_5021915605" evidence="2">
    <location>
        <begin position="23"/>
        <end position="540"/>
    </location>
</feature>
<name>A0A517XPM2_9BACT</name>
<keyword evidence="2" id="KW-0732">Signal</keyword>
<dbReference type="Proteomes" id="UP000319576">
    <property type="component" value="Chromosome"/>
</dbReference>
<proteinExistence type="predicted"/>
<dbReference type="InterPro" id="IPR010870">
    <property type="entry name" value="Porin_O/P"/>
</dbReference>
<dbReference type="OrthoDB" id="9807854at2"/>
<keyword evidence="4" id="KW-1185">Reference proteome</keyword>
<dbReference type="Gene3D" id="2.40.160.10">
    <property type="entry name" value="Porin"/>
    <property type="match status" value="1"/>
</dbReference>
<dbReference type="InterPro" id="IPR023614">
    <property type="entry name" value="Porin_dom_sf"/>
</dbReference>
<feature type="signal peptide" evidence="2">
    <location>
        <begin position="1"/>
        <end position="22"/>
    </location>
</feature>
<evidence type="ECO:0000256" key="1">
    <source>
        <dbReference type="SAM" id="MobiDB-lite"/>
    </source>
</evidence>
<gene>
    <name evidence="3" type="primary">oprO</name>
    <name evidence="3" type="ORF">ETAA1_13850</name>
</gene>
<evidence type="ECO:0000313" key="4">
    <source>
        <dbReference type="Proteomes" id="UP000319576"/>
    </source>
</evidence>